<evidence type="ECO:0000313" key="12">
    <source>
        <dbReference type="EMBL" id="JAS73847.1"/>
    </source>
</evidence>
<keyword evidence="2" id="KW-0812">Transmembrane</keyword>
<reference evidence="12" key="1">
    <citation type="submission" date="2015-11" db="EMBL/GenBank/DDBJ databases">
        <title>De novo transcriptome assembly of four potential Pierce s Disease insect vectors from Arizona vineyards.</title>
        <authorList>
            <person name="Tassone E.E."/>
        </authorList>
    </citation>
    <scope>NUCLEOTIDE SEQUENCE</scope>
</reference>
<keyword evidence="6" id="KW-0472">Membrane</keyword>
<gene>
    <name evidence="12" type="ORF">g.40489</name>
</gene>
<accession>A0A1B6HGK3</accession>
<dbReference type="PROSITE" id="PS50287">
    <property type="entry name" value="SRCR_2"/>
    <property type="match status" value="1"/>
</dbReference>
<dbReference type="Gene3D" id="3.10.250.10">
    <property type="entry name" value="SRCR-like domain"/>
    <property type="match status" value="1"/>
</dbReference>
<evidence type="ECO:0000256" key="7">
    <source>
        <dbReference type="ARBA" id="ARBA00023157"/>
    </source>
</evidence>
<name>A0A1B6HGK3_9HEMI</name>
<keyword evidence="8" id="KW-0325">Glycoprotein</keyword>
<dbReference type="PROSITE" id="PS00420">
    <property type="entry name" value="SRCR_1"/>
    <property type="match status" value="1"/>
</dbReference>
<sequence>LQHPLAQYTMKAVRSLIVLLLVTDCVMVLSRDATKQEKKANLVKKFLKKHKKREGNLRLVGGSADHEGNVEIFHMGRWGAVCDDEWDEREAAVVCRQLGYKQAV</sequence>
<feature type="non-terminal residue" evidence="12">
    <location>
        <position position="1"/>
    </location>
</feature>
<evidence type="ECO:0000256" key="3">
    <source>
        <dbReference type="ARBA" id="ARBA00022729"/>
    </source>
</evidence>
<dbReference type="PRINTS" id="PR00258">
    <property type="entry name" value="SPERACTRCPTR"/>
</dbReference>
<dbReference type="GO" id="GO:0031638">
    <property type="term" value="P:zymogen activation"/>
    <property type="evidence" value="ECO:0007669"/>
    <property type="project" value="TreeGrafter"/>
</dbReference>
<dbReference type="Pfam" id="PF00530">
    <property type="entry name" value="SRCR"/>
    <property type="match status" value="1"/>
</dbReference>
<protein>
    <recommendedName>
        <fullName evidence="11">SRCR domain-containing protein</fullName>
    </recommendedName>
</protein>
<feature type="chain" id="PRO_5008584315" description="SRCR domain-containing protein" evidence="10">
    <location>
        <begin position="31"/>
        <end position="104"/>
    </location>
</feature>
<keyword evidence="4" id="KW-0677">Repeat</keyword>
<evidence type="ECO:0000256" key="10">
    <source>
        <dbReference type="SAM" id="SignalP"/>
    </source>
</evidence>
<keyword evidence="7" id="KW-1015">Disulfide bond</keyword>
<dbReference type="SMART" id="SM00202">
    <property type="entry name" value="SR"/>
    <property type="match status" value="1"/>
</dbReference>
<evidence type="ECO:0000256" key="5">
    <source>
        <dbReference type="ARBA" id="ARBA00022989"/>
    </source>
</evidence>
<evidence type="ECO:0000256" key="9">
    <source>
        <dbReference type="PROSITE-ProRule" id="PRU00196"/>
    </source>
</evidence>
<dbReference type="AlphaFoldDB" id="A0A1B6HGK3"/>
<dbReference type="EMBL" id="GECU01033859">
    <property type="protein sequence ID" value="JAS73847.1"/>
    <property type="molecule type" value="Transcribed_RNA"/>
</dbReference>
<dbReference type="GO" id="GO:0005886">
    <property type="term" value="C:plasma membrane"/>
    <property type="evidence" value="ECO:0007669"/>
    <property type="project" value="TreeGrafter"/>
</dbReference>
<comment type="subcellular location">
    <subcellularLocation>
        <location evidence="1">Membrane</location>
        <topology evidence="1">Single-pass membrane protein</topology>
    </subcellularLocation>
</comment>
<evidence type="ECO:0000259" key="11">
    <source>
        <dbReference type="PROSITE" id="PS50287"/>
    </source>
</evidence>
<dbReference type="InterPro" id="IPR001190">
    <property type="entry name" value="SRCR"/>
</dbReference>
<dbReference type="SUPFAM" id="SSF56487">
    <property type="entry name" value="SRCR-like"/>
    <property type="match status" value="1"/>
</dbReference>
<proteinExistence type="predicted"/>
<keyword evidence="3 10" id="KW-0732">Signal</keyword>
<organism evidence="12">
    <name type="scientific">Homalodisca liturata</name>
    <dbReference type="NCBI Taxonomy" id="320908"/>
    <lineage>
        <taxon>Eukaryota</taxon>
        <taxon>Metazoa</taxon>
        <taxon>Ecdysozoa</taxon>
        <taxon>Arthropoda</taxon>
        <taxon>Hexapoda</taxon>
        <taxon>Insecta</taxon>
        <taxon>Pterygota</taxon>
        <taxon>Neoptera</taxon>
        <taxon>Paraneoptera</taxon>
        <taxon>Hemiptera</taxon>
        <taxon>Auchenorrhyncha</taxon>
        <taxon>Membracoidea</taxon>
        <taxon>Cicadellidae</taxon>
        <taxon>Cicadellinae</taxon>
        <taxon>Proconiini</taxon>
        <taxon>Homalodisca</taxon>
    </lineage>
</organism>
<feature type="domain" description="SRCR" evidence="11">
    <location>
        <begin position="57"/>
        <end position="104"/>
    </location>
</feature>
<comment type="caution">
    <text evidence="9">Lacks conserved residue(s) required for the propagation of feature annotation.</text>
</comment>
<feature type="non-terminal residue" evidence="12">
    <location>
        <position position="104"/>
    </location>
</feature>
<dbReference type="FunFam" id="3.10.250.10:FF:000016">
    <property type="entry name" value="Scavenger receptor cysteine-rich protein type 12"/>
    <property type="match status" value="1"/>
</dbReference>
<dbReference type="GO" id="GO:0004252">
    <property type="term" value="F:serine-type endopeptidase activity"/>
    <property type="evidence" value="ECO:0007669"/>
    <property type="project" value="TreeGrafter"/>
</dbReference>
<feature type="signal peptide" evidence="10">
    <location>
        <begin position="1"/>
        <end position="30"/>
    </location>
</feature>
<evidence type="ECO:0000256" key="1">
    <source>
        <dbReference type="ARBA" id="ARBA00004167"/>
    </source>
</evidence>
<dbReference type="PANTHER" id="PTHR48071">
    <property type="entry name" value="SRCR DOMAIN-CONTAINING PROTEIN"/>
    <property type="match status" value="1"/>
</dbReference>
<evidence type="ECO:0000256" key="2">
    <source>
        <dbReference type="ARBA" id="ARBA00022692"/>
    </source>
</evidence>
<keyword evidence="5" id="KW-1133">Transmembrane helix</keyword>
<evidence type="ECO:0000256" key="8">
    <source>
        <dbReference type="ARBA" id="ARBA00023180"/>
    </source>
</evidence>
<evidence type="ECO:0000256" key="6">
    <source>
        <dbReference type="ARBA" id="ARBA00023136"/>
    </source>
</evidence>
<dbReference type="InterPro" id="IPR036772">
    <property type="entry name" value="SRCR-like_dom_sf"/>
</dbReference>
<evidence type="ECO:0000256" key="4">
    <source>
        <dbReference type="ARBA" id="ARBA00022737"/>
    </source>
</evidence>
<dbReference type="PANTHER" id="PTHR48071:SF24">
    <property type="entry name" value="DELETED IN MALIGNANT BRAIN TUMORS 1 PROTEIN-LIKE"/>
    <property type="match status" value="1"/>
</dbReference>